<sequence length="140" mass="16821">MRRRRRRRRKKRRRRIGQSSVSQHHPPAAVHLMDKTVSLRIRSYMVLIRSCVLLQMTVTVHLNYSMILLVPLLCPIQKQNLPSTIRSIQKRHLASKIFLVRRVCGPKMLFRYRNIISLKLSWRKNRFHTRISEPSTKNWS</sequence>
<feature type="compositionally biased region" description="Basic residues" evidence="1">
    <location>
        <begin position="1"/>
        <end position="16"/>
    </location>
</feature>
<evidence type="ECO:0000313" key="3">
    <source>
        <dbReference type="EMBL" id="CAG6600135.1"/>
    </source>
</evidence>
<feature type="transmembrane region" description="Helical" evidence="2">
    <location>
        <begin position="46"/>
        <end position="73"/>
    </location>
</feature>
<name>A0A8D8L0B9_CULPI</name>
<keyword evidence="2" id="KW-0812">Transmembrane</keyword>
<dbReference type="EMBL" id="HBUE01237872">
    <property type="protein sequence ID" value="CAG6547926.1"/>
    <property type="molecule type" value="Transcribed_RNA"/>
</dbReference>
<accession>A0A8D8L0B9</accession>
<evidence type="ECO:0000256" key="1">
    <source>
        <dbReference type="SAM" id="MobiDB-lite"/>
    </source>
</evidence>
<dbReference type="EMBL" id="HBUE01344821">
    <property type="protein sequence ID" value="CAG6600135.1"/>
    <property type="molecule type" value="Transcribed_RNA"/>
</dbReference>
<dbReference type="EMBL" id="HBUE01344822">
    <property type="protein sequence ID" value="CAG6600136.1"/>
    <property type="molecule type" value="Transcribed_RNA"/>
</dbReference>
<reference evidence="3" key="1">
    <citation type="submission" date="2021-05" db="EMBL/GenBank/DDBJ databases">
        <authorList>
            <person name="Alioto T."/>
            <person name="Alioto T."/>
            <person name="Gomez Garrido J."/>
        </authorList>
    </citation>
    <scope>NUCLEOTIDE SEQUENCE</scope>
</reference>
<evidence type="ECO:0000256" key="2">
    <source>
        <dbReference type="SAM" id="Phobius"/>
    </source>
</evidence>
<protein>
    <submittedName>
        <fullName evidence="3">(northern house mosquito) hypothetical protein</fullName>
    </submittedName>
</protein>
<feature type="region of interest" description="Disordered" evidence="1">
    <location>
        <begin position="1"/>
        <end position="25"/>
    </location>
</feature>
<keyword evidence="2" id="KW-1133">Transmembrane helix</keyword>
<dbReference type="AlphaFoldDB" id="A0A8D8L0B9"/>
<dbReference type="EMBL" id="HBUE01237873">
    <property type="protein sequence ID" value="CAG6547927.1"/>
    <property type="molecule type" value="Transcribed_RNA"/>
</dbReference>
<organism evidence="3">
    <name type="scientific">Culex pipiens</name>
    <name type="common">House mosquito</name>
    <dbReference type="NCBI Taxonomy" id="7175"/>
    <lineage>
        <taxon>Eukaryota</taxon>
        <taxon>Metazoa</taxon>
        <taxon>Ecdysozoa</taxon>
        <taxon>Arthropoda</taxon>
        <taxon>Hexapoda</taxon>
        <taxon>Insecta</taxon>
        <taxon>Pterygota</taxon>
        <taxon>Neoptera</taxon>
        <taxon>Endopterygota</taxon>
        <taxon>Diptera</taxon>
        <taxon>Nematocera</taxon>
        <taxon>Culicoidea</taxon>
        <taxon>Culicidae</taxon>
        <taxon>Culicinae</taxon>
        <taxon>Culicini</taxon>
        <taxon>Culex</taxon>
        <taxon>Culex</taxon>
    </lineage>
</organism>
<keyword evidence="2" id="KW-0472">Membrane</keyword>
<proteinExistence type="predicted"/>